<keyword evidence="3" id="KW-1185">Reference proteome</keyword>
<evidence type="ECO:0000313" key="2">
    <source>
        <dbReference type="EMBL" id="KAL1844609.1"/>
    </source>
</evidence>
<evidence type="ECO:0000256" key="1">
    <source>
        <dbReference type="SAM" id="MobiDB-lite"/>
    </source>
</evidence>
<sequence length="167" mass="18797">MSQAREKKWERVGHGRNGTSGQRRVADWSRSVQWRKARRHTQRWTYAGLRGRRKRMVRSQARPHRKQGCRCLGGGELVVVAIRRAVAPDRRLAVVGLLTGLGVAHGTRRSLAARGGLERARARRRQRHGRAGWPCACSHVGEGRPGSRAGIPYPPRRSRRLVKKGPA</sequence>
<protein>
    <submittedName>
        <fullName evidence="2">Uncharacterized protein</fullName>
    </submittedName>
</protein>
<comment type="caution">
    <text evidence="2">The sequence shown here is derived from an EMBL/GenBank/DDBJ whole genome shotgun (WGS) entry which is preliminary data.</text>
</comment>
<feature type="compositionally biased region" description="Basic residues" evidence="1">
    <location>
        <begin position="121"/>
        <end position="130"/>
    </location>
</feature>
<feature type="region of interest" description="Disordered" evidence="1">
    <location>
        <begin position="1"/>
        <end position="27"/>
    </location>
</feature>
<proteinExistence type="predicted"/>
<feature type="region of interest" description="Disordered" evidence="1">
    <location>
        <begin position="114"/>
        <end position="133"/>
    </location>
</feature>
<accession>A0ABR3VSH2</accession>
<name>A0ABR3VSH2_9PEZI</name>
<dbReference type="EMBL" id="JAZHXJ010001591">
    <property type="protein sequence ID" value="KAL1844609.1"/>
    <property type="molecule type" value="Genomic_DNA"/>
</dbReference>
<organism evidence="2 3">
    <name type="scientific">Phialemonium thermophilum</name>
    <dbReference type="NCBI Taxonomy" id="223376"/>
    <lineage>
        <taxon>Eukaryota</taxon>
        <taxon>Fungi</taxon>
        <taxon>Dikarya</taxon>
        <taxon>Ascomycota</taxon>
        <taxon>Pezizomycotina</taxon>
        <taxon>Sordariomycetes</taxon>
        <taxon>Sordariomycetidae</taxon>
        <taxon>Cephalothecales</taxon>
        <taxon>Cephalothecaceae</taxon>
        <taxon>Phialemonium</taxon>
    </lineage>
</organism>
<gene>
    <name evidence="2" type="ORF">VTK73DRAFT_2174</name>
</gene>
<evidence type="ECO:0000313" key="3">
    <source>
        <dbReference type="Proteomes" id="UP001586593"/>
    </source>
</evidence>
<reference evidence="2 3" key="1">
    <citation type="journal article" date="2024" name="Commun. Biol.">
        <title>Comparative genomic analysis of thermophilic fungi reveals convergent evolutionary adaptations and gene losses.</title>
        <authorList>
            <person name="Steindorff A.S."/>
            <person name="Aguilar-Pontes M.V."/>
            <person name="Robinson A.J."/>
            <person name="Andreopoulos B."/>
            <person name="LaButti K."/>
            <person name="Kuo A."/>
            <person name="Mondo S."/>
            <person name="Riley R."/>
            <person name="Otillar R."/>
            <person name="Haridas S."/>
            <person name="Lipzen A."/>
            <person name="Grimwood J."/>
            <person name="Schmutz J."/>
            <person name="Clum A."/>
            <person name="Reid I.D."/>
            <person name="Moisan M.C."/>
            <person name="Butler G."/>
            <person name="Nguyen T.T.M."/>
            <person name="Dewar K."/>
            <person name="Conant G."/>
            <person name="Drula E."/>
            <person name="Henrissat B."/>
            <person name="Hansel C."/>
            <person name="Singer S."/>
            <person name="Hutchinson M.I."/>
            <person name="de Vries R.P."/>
            <person name="Natvig D.O."/>
            <person name="Powell A.J."/>
            <person name="Tsang A."/>
            <person name="Grigoriev I.V."/>
        </authorList>
    </citation>
    <scope>NUCLEOTIDE SEQUENCE [LARGE SCALE GENOMIC DNA]</scope>
    <source>
        <strain evidence="2 3">ATCC 24622</strain>
    </source>
</reference>
<feature type="region of interest" description="Disordered" evidence="1">
    <location>
        <begin position="143"/>
        <end position="167"/>
    </location>
</feature>
<feature type="compositionally biased region" description="Basic and acidic residues" evidence="1">
    <location>
        <begin position="1"/>
        <end position="13"/>
    </location>
</feature>
<feature type="compositionally biased region" description="Basic residues" evidence="1">
    <location>
        <begin position="156"/>
        <end position="167"/>
    </location>
</feature>
<dbReference type="Proteomes" id="UP001586593">
    <property type="component" value="Unassembled WGS sequence"/>
</dbReference>